<protein>
    <recommendedName>
        <fullName evidence="4">Hydrogenase expression/formation protein HupK</fullName>
    </recommendedName>
</protein>
<feature type="binding site" evidence="1">
    <location>
        <position position="308"/>
    </location>
    <ligand>
        <name>Mg(2+)</name>
        <dbReference type="ChEBI" id="CHEBI:18420"/>
    </ligand>
</feature>
<sequence>MNALPAPPAFLTLRGARGTHLSVGFVAPRGTHSESWLTHIRPAVALQRVGLAFSLCRVAQCTTTQLAMHAAAAADAPDQTALAAAVRAEWLREHAVNLLLAWPRMLRQPEEPALVRALIGVAADARAAPRAWTRLLEQDLLGMPPADFVHLDAAGLEAWHRASATPLAARFAAARRATPSLTPQPMLAQLSTWTQADAHALAARMRSDAGFSQRPHWDGVVSESGAGARQFAHPLLAAWRGQSGNDAGMRMLARLLELALAATDELPAVNMRAWKLHAGEAMAAVDTARGPLLHWLRIRAGQVVAYRILAPTEWNFRGGGVLEQALTRCDGPDDAQARAWVLALDPCAECRVERSDA</sequence>
<evidence type="ECO:0000256" key="1">
    <source>
        <dbReference type="PIRSR" id="PIRSR601501-1"/>
    </source>
</evidence>
<dbReference type="EMBL" id="MWQO01000052">
    <property type="protein sequence ID" value="THD08111.1"/>
    <property type="molecule type" value="Genomic_DNA"/>
</dbReference>
<dbReference type="Proteomes" id="UP000307749">
    <property type="component" value="Unassembled WGS sequence"/>
</dbReference>
<gene>
    <name evidence="2" type="ORF">B1806_13695</name>
</gene>
<keyword evidence="3" id="KW-1185">Reference proteome</keyword>
<keyword evidence="1" id="KW-0460">Magnesium</keyword>
<dbReference type="InterPro" id="IPR029014">
    <property type="entry name" value="NiFe-Hase_large"/>
</dbReference>
<comment type="cofactor">
    <cofactor evidence="1">
        <name>Fe cation</name>
        <dbReference type="ChEBI" id="CHEBI:24875"/>
    </cofactor>
</comment>
<dbReference type="InterPro" id="IPR001501">
    <property type="entry name" value="Ni-dep_hyd_lsu"/>
</dbReference>
<feature type="binding site" evidence="1">
    <location>
        <position position="347"/>
    </location>
    <ligand>
        <name>Ni(2+)</name>
        <dbReference type="ChEBI" id="CHEBI:49786"/>
    </ligand>
</feature>
<reference evidence="2 3" key="1">
    <citation type="submission" date="2017-02" db="EMBL/GenBank/DDBJ databases">
        <title>Whole genome sequencing of Metallibacterium scheffleri DSM 24874 (T).</title>
        <authorList>
            <person name="Kumar S."/>
            <person name="Patil P."/>
            <person name="Patil P.B."/>
        </authorList>
    </citation>
    <scope>NUCLEOTIDE SEQUENCE [LARGE SCALE GENOMIC DNA]</scope>
    <source>
        <strain evidence="2 3">DSM 24874</strain>
    </source>
</reference>
<organism evidence="2 3">
    <name type="scientific">Metallibacterium scheffleri</name>
    <dbReference type="NCBI Taxonomy" id="993689"/>
    <lineage>
        <taxon>Bacteria</taxon>
        <taxon>Pseudomonadati</taxon>
        <taxon>Pseudomonadota</taxon>
        <taxon>Gammaproteobacteria</taxon>
        <taxon>Lysobacterales</taxon>
        <taxon>Rhodanobacteraceae</taxon>
        <taxon>Metallibacterium</taxon>
    </lineage>
</organism>
<keyword evidence="1" id="KW-0533">Nickel</keyword>
<dbReference type="STRING" id="993689.GCA_002077135_02248"/>
<dbReference type="RefSeq" id="WP_081127771.1">
    <property type="nucleotide sequence ID" value="NZ_LDOS01000002.1"/>
</dbReference>
<keyword evidence="1" id="KW-0479">Metal-binding</keyword>
<accession>A0A4V3USU5</accession>
<evidence type="ECO:0000313" key="2">
    <source>
        <dbReference type="EMBL" id="THD08111.1"/>
    </source>
</evidence>
<comment type="caution">
    <text evidence="2">The sequence shown here is derived from an EMBL/GenBank/DDBJ whole genome shotgun (WGS) entry which is preliminary data.</text>
</comment>
<name>A0A4V3USU5_9GAMM</name>
<dbReference type="Gene3D" id="1.10.645.10">
    <property type="entry name" value="Cytochrome-c3 Hydrogenase, chain B"/>
    <property type="match status" value="1"/>
</dbReference>
<evidence type="ECO:0008006" key="4">
    <source>
        <dbReference type="Google" id="ProtNLM"/>
    </source>
</evidence>
<dbReference type="GO" id="GO:0016151">
    <property type="term" value="F:nickel cation binding"/>
    <property type="evidence" value="ECO:0007669"/>
    <property type="project" value="InterPro"/>
</dbReference>
<dbReference type="SUPFAM" id="SSF56762">
    <property type="entry name" value="HydB/Nqo4-like"/>
    <property type="match status" value="1"/>
</dbReference>
<proteinExistence type="predicted"/>
<comment type="cofactor">
    <cofactor evidence="1">
        <name>Ni(2+)</name>
        <dbReference type="ChEBI" id="CHEBI:49786"/>
    </cofactor>
</comment>
<dbReference type="Pfam" id="PF00374">
    <property type="entry name" value="NiFeSe_Hases"/>
    <property type="match status" value="1"/>
</dbReference>
<dbReference type="AlphaFoldDB" id="A0A4V3USU5"/>
<keyword evidence="1" id="KW-0408">Iron</keyword>
<feature type="binding site" evidence="1">
    <location>
        <position position="350"/>
    </location>
    <ligand>
        <name>Fe cation</name>
        <dbReference type="ChEBI" id="CHEBI:24875"/>
    </ligand>
</feature>
<evidence type="ECO:0000313" key="3">
    <source>
        <dbReference type="Proteomes" id="UP000307749"/>
    </source>
</evidence>